<keyword evidence="3" id="KW-1185">Reference proteome</keyword>
<dbReference type="AlphaFoldDB" id="A0A9X3N7E6"/>
<accession>A0A9X3N7E6</accession>
<dbReference type="Pfam" id="PF04965">
    <property type="entry name" value="GPW_gp25"/>
    <property type="match status" value="1"/>
</dbReference>
<proteinExistence type="predicted"/>
<evidence type="ECO:0000313" key="3">
    <source>
        <dbReference type="Proteomes" id="UP001149140"/>
    </source>
</evidence>
<dbReference type="SUPFAM" id="SSF160719">
    <property type="entry name" value="gpW/gp25-like"/>
    <property type="match status" value="1"/>
</dbReference>
<evidence type="ECO:0000313" key="2">
    <source>
        <dbReference type="EMBL" id="MDA0166268.1"/>
    </source>
</evidence>
<feature type="domain" description="IraD/Gp25-like" evidence="1">
    <location>
        <begin position="45"/>
        <end position="133"/>
    </location>
</feature>
<name>A0A9X3N7E6_9ACTN</name>
<comment type="caution">
    <text evidence="2">The sequence shown here is derived from an EMBL/GenBank/DDBJ whole genome shotgun (WGS) entry which is preliminary data.</text>
</comment>
<protein>
    <submittedName>
        <fullName evidence="2">GPW/gp25 family protein</fullName>
    </submittedName>
</protein>
<sequence length="147" mass="16137">MVAVVQDLLPEREARMTGDGAALFGRGTSFPVRIGTDGRVAWSTGDANIRESIRTILLTDPGERIMLPDFGGGLRTFLFEPNTPATHALMEDRIMRALRRWEPRITVTGVSVLEDADEPEQANVTIAYELVATARTDQLDLAVRLTG</sequence>
<dbReference type="Gene3D" id="3.10.450.40">
    <property type="match status" value="1"/>
</dbReference>
<dbReference type="InterPro" id="IPR007048">
    <property type="entry name" value="IraD/Gp25-like"/>
</dbReference>
<reference evidence="2" key="1">
    <citation type="submission" date="2022-10" db="EMBL/GenBank/DDBJ databases">
        <title>The WGS of Solirubrobacter ginsenosidimutans DSM 21036.</title>
        <authorList>
            <person name="Jiang Z."/>
        </authorList>
    </citation>
    <scope>NUCLEOTIDE SEQUENCE</scope>
    <source>
        <strain evidence="2">DSM 21036</strain>
    </source>
</reference>
<gene>
    <name evidence="2" type="ORF">OM076_38745</name>
</gene>
<dbReference type="Proteomes" id="UP001149140">
    <property type="component" value="Unassembled WGS sequence"/>
</dbReference>
<evidence type="ECO:0000259" key="1">
    <source>
        <dbReference type="Pfam" id="PF04965"/>
    </source>
</evidence>
<dbReference type="EMBL" id="JAPDOD010000062">
    <property type="protein sequence ID" value="MDA0166268.1"/>
    <property type="molecule type" value="Genomic_DNA"/>
</dbReference>
<organism evidence="2 3">
    <name type="scientific">Solirubrobacter ginsenosidimutans</name>
    <dbReference type="NCBI Taxonomy" id="490573"/>
    <lineage>
        <taxon>Bacteria</taxon>
        <taxon>Bacillati</taxon>
        <taxon>Actinomycetota</taxon>
        <taxon>Thermoleophilia</taxon>
        <taxon>Solirubrobacterales</taxon>
        <taxon>Solirubrobacteraceae</taxon>
        <taxon>Solirubrobacter</taxon>
    </lineage>
</organism>